<dbReference type="OrthoDB" id="351217at2157"/>
<keyword evidence="1" id="KW-1133">Transmembrane helix</keyword>
<proteinExistence type="predicted"/>
<evidence type="ECO:0000313" key="4">
    <source>
        <dbReference type="Proteomes" id="UP000277326"/>
    </source>
</evidence>
<accession>A0A3M0DE51</accession>
<gene>
    <name evidence="3" type="ORF">ATH50_1950</name>
    <name evidence="2" type="ORF">DU502_12130</name>
</gene>
<dbReference type="EMBL" id="REFS01000003">
    <property type="protein sequence ID" value="RMB18490.1"/>
    <property type="molecule type" value="Genomic_DNA"/>
</dbReference>
<evidence type="ECO:0000313" key="3">
    <source>
        <dbReference type="EMBL" id="RMB18490.1"/>
    </source>
</evidence>
<reference evidence="3" key="3">
    <citation type="submission" date="2018-10" db="EMBL/GenBank/DDBJ databases">
        <authorList>
            <person name="Whitman W."/>
            <person name="Huntemann M."/>
            <person name="Clum A."/>
            <person name="Pillay M."/>
            <person name="Palaniappan K."/>
            <person name="Varghese N."/>
            <person name="Mikhailova N."/>
            <person name="Stamatis D."/>
            <person name="Reddy T."/>
            <person name="Daum C."/>
            <person name="Shapiro N."/>
            <person name="Ivanova N."/>
            <person name="Kyrpides N."/>
            <person name="Woyke T."/>
        </authorList>
    </citation>
    <scope>NUCLEOTIDE SEQUENCE</scope>
    <source>
        <strain evidence="3">CGMCC 1.10124</strain>
    </source>
</reference>
<dbReference type="InterPro" id="IPR058324">
    <property type="entry name" value="DUF8011"/>
</dbReference>
<keyword evidence="1" id="KW-0472">Membrane</keyword>
<protein>
    <submittedName>
        <fullName evidence="3">Uncharacterized protein</fullName>
    </submittedName>
</protein>
<feature type="transmembrane region" description="Helical" evidence="1">
    <location>
        <begin position="73"/>
        <end position="93"/>
    </location>
</feature>
<dbReference type="GeneID" id="38472046"/>
<dbReference type="RefSeq" id="WP_121920569.1">
    <property type="nucleotide sequence ID" value="NZ_CP034145.1"/>
</dbReference>
<dbReference type="Pfam" id="PF26041">
    <property type="entry name" value="DUF8011"/>
    <property type="match status" value="1"/>
</dbReference>
<keyword evidence="1" id="KW-0812">Transmembrane</keyword>
<keyword evidence="5" id="KW-1185">Reference proteome</keyword>
<evidence type="ECO:0000313" key="2">
    <source>
        <dbReference type="EMBL" id="AZH26059.1"/>
    </source>
</evidence>
<reference evidence="3 4" key="1">
    <citation type="journal article" date="2015" name="Stand. Genomic Sci.">
        <title>Genomic Encyclopedia of Bacterial and Archaeal Type Strains, Phase III: the genomes of soil and plant-associated and newly described type strains.</title>
        <authorList>
            <person name="Whitman W.B."/>
            <person name="Woyke T."/>
            <person name="Klenk H.P."/>
            <person name="Zhou Y."/>
            <person name="Lilburn T.G."/>
            <person name="Beck B.J."/>
            <person name="De Vos P."/>
            <person name="Vandamme P."/>
            <person name="Eisen J.A."/>
            <person name="Garrity G."/>
            <person name="Hugenholtz P."/>
            <person name="Kyrpides N.C."/>
        </authorList>
    </citation>
    <scope>NUCLEOTIDE SEQUENCE [LARGE SCALE GENOMIC DNA]</scope>
    <source>
        <strain evidence="3 4">CGMCC 1.10124</strain>
    </source>
</reference>
<feature type="transmembrane region" description="Helical" evidence="1">
    <location>
        <begin position="20"/>
        <end position="38"/>
    </location>
</feature>
<dbReference type="KEGG" id="haer:DU502_12130"/>
<sequence>MPSTVTNVVFSEPAGRLNAVVMFSGALVFASLYAYNVLRGDAAAANWLLVMIAGCALSGIAESLPKDRRQMAGTLRVTAILVFASLIASVIVAPEFVVG</sequence>
<evidence type="ECO:0000256" key="1">
    <source>
        <dbReference type="SAM" id="Phobius"/>
    </source>
</evidence>
<dbReference type="Proteomes" id="UP000277326">
    <property type="component" value="Unassembled WGS sequence"/>
</dbReference>
<dbReference type="Proteomes" id="UP000282007">
    <property type="component" value="Chromosome"/>
</dbReference>
<name>A0A3M0DE51_9EURY</name>
<organism evidence="3 4">
    <name type="scientific">Haloplanus aerogenes</name>
    <dbReference type="NCBI Taxonomy" id="660522"/>
    <lineage>
        <taxon>Archaea</taxon>
        <taxon>Methanobacteriati</taxon>
        <taxon>Methanobacteriota</taxon>
        <taxon>Stenosarchaea group</taxon>
        <taxon>Halobacteria</taxon>
        <taxon>Halobacteriales</taxon>
        <taxon>Haloferacaceae</taxon>
        <taxon>Haloplanus</taxon>
    </lineage>
</organism>
<dbReference type="EMBL" id="CP034145">
    <property type="protein sequence ID" value="AZH26059.1"/>
    <property type="molecule type" value="Genomic_DNA"/>
</dbReference>
<evidence type="ECO:0000313" key="5">
    <source>
        <dbReference type="Proteomes" id="UP000282007"/>
    </source>
</evidence>
<dbReference type="AlphaFoldDB" id="A0A3M0DE51"/>
<reference evidence="2 5" key="2">
    <citation type="submission" date="2018-07" db="EMBL/GenBank/DDBJ databases">
        <title>Genome sequences of Haloplanus aerogenes JCM 16430T.</title>
        <authorList>
            <person name="Kim Y.B."/>
            <person name="Roh S.W."/>
        </authorList>
    </citation>
    <scope>NUCLEOTIDE SEQUENCE [LARGE SCALE GENOMIC DNA]</scope>
    <source>
        <strain evidence="2 5">JCM 16430</strain>
    </source>
</reference>
<feature type="transmembrane region" description="Helical" evidence="1">
    <location>
        <begin position="44"/>
        <end position="61"/>
    </location>
</feature>